<dbReference type="Proteomes" id="UP001064048">
    <property type="component" value="Chromosome 29"/>
</dbReference>
<comment type="caution">
    <text evidence="1">The sequence shown here is derived from an EMBL/GenBank/DDBJ whole genome shotgun (WGS) entry which is preliminary data.</text>
</comment>
<reference evidence="1 2" key="1">
    <citation type="journal article" date="2022" name="Genome Biol. Evol.">
        <title>The Spruce Budworm Genome: Reconstructing the Evolutionary History of Antifreeze Proteins.</title>
        <authorList>
            <person name="Beliveau C."/>
            <person name="Gagne P."/>
            <person name="Picq S."/>
            <person name="Vernygora O."/>
            <person name="Keeling C.I."/>
            <person name="Pinkney K."/>
            <person name="Doucet D."/>
            <person name="Wen F."/>
            <person name="Johnston J.S."/>
            <person name="Maaroufi H."/>
            <person name="Boyle B."/>
            <person name="Laroche J."/>
            <person name="Dewar K."/>
            <person name="Juretic N."/>
            <person name="Blackburn G."/>
            <person name="Nisole A."/>
            <person name="Brunet B."/>
            <person name="Brandao M."/>
            <person name="Lumley L."/>
            <person name="Duan J."/>
            <person name="Quan G."/>
            <person name="Lucarotti C.J."/>
            <person name="Roe A.D."/>
            <person name="Sperling F.A.H."/>
            <person name="Levesque R.C."/>
            <person name="Cusson M."/>
        </authorList>
    </citation>
    <scope>NUCLEOTIDE SEQUENCE [LARGE SCALE GENOMIC DNA]</scope>
    <source>
        <strain evidence="1">Glfc:IPQL:Cfum</strain>
    </source>
</reference>
<evidence type="ECO:0000313" key="2">
    <source>
        <dbReference type="Proteomes" id="UP001064048"/>
    </source>
</evidence>
<protein>
    <submittedName>
        <fullName evidence="1">Uncharacterized protein</fullName>
    </submittedName>
</protein>
<accession>A0ACC0KC70</accession>
<name>A0ACC0KC70_CHOFU</name>
<proteinExistence type="predicted"/>
<organism evidence="1 2">
    <name type="scientific">Choristoneura fumiferana</name>
    <name type="common">Spruce budworm moth</name>
    <name type="synonym">Archips fumiferana</name>
    <dbReference type="NCBI Taxonomy" id="7141"/>
    <lineage>
        <taxon>Eukaryota</taxon>
        <taxon>Metazoa</taxon>
        <taxon>Ecdysozoa</taxon>
        <taxon>Arthropoda</taxon>
        <taxon>Hexapoda</taxon>
        <taxon>Insecta</taxon>
        <taxon>Pterygota</taxon>
        <taxon>Neoptera</taxon>
        <taxon>Endopterygota</taxon>
        <taxon>Lepidoptera</taxon>
        <taxon>Glossata</taxon>
        <taxon>Ditrysia</taxon>
        <taxon>Tortricoidea</taxon>
        <taxon>Tortricidae</taxon>
        <taxon>Tortricinae</taxon>
        <taxon>Choristoneura</taxon>
    </lineage>
</organism>
<keyword evidence="2" id="KW-1185">Reference proteome</keyword>
<sequence length="213" mass="24335">MKRANDSVGEAKREGSSEEPTAPEAEVETNDAAGKEQPSKDTNWRTAASSGRGVNRAESCRERDAPRRGKHRNASDPNRLTAHNNHPVCNEVNSSTPMGWVVHKELHLINEYRIQLKLMKTQYRYSKPTWQHNQLTPRQHYRDKQIAVIDTWLRKITAAKESAVLVQWLLRGVAATVVKLALRMIRSRALQWDVYAGMMMLLLAAFMLAWLNH</sequence>
<gene>
    <name evidence="1" type="ORF">MSG28_015826</name>
</gene>
<dbReference type="EMBL" id="CM046129">
    <property type="protein sequence ID" value="KAI8433900.1"/>
    <property type="molecule type" value="Genomic_DNA"/>
</dbReference>
<evidence type="ECO:0000313" key="1">
    <source>
        <dbReference type="EMBL" id="KAI8433900.1"/>
    </source>
</evidence>